<name>A0AAE2VBR9_9BACT</name>
<organism evidence="2 3">
    <name type="scientific">Oceaniferula flava</name>
    <dbReference type="NCBI Taxonomy" id="2800421"/>
    <lineage>
        <taxon>Bacteria</taxon>
        <taxon>Pseudomonadati</taxon>
        <taxon>Verrucomicrobiota</taxon>
        <taxon>Verrucomicrobiia</taxon>
        <taxon>Verrucomicrobiales</taxon>
        <taxon>Verrucomicrobiaceae</taxon>
        <taxon>Oceaniferula</taxon>
    </lineage>
</organism>
<sequence length="230" mass="26171">MRVRFLILFMVAMAGFSSVAESAQRHLILSGGPALRKWENLRVTRDQHDRWWANFIRGATLRMVEIRRAYGSDAPITWMVYRPGYASRGLEDRKPYTTWITELAERRKVTLVWVSSGQDVINTINRQPSRSVIGFDFFGHSNKYCFLLDYSREIIGASKAWLHQDDLSKIRGSVFARNADCTSWGCHTGESMSAVWKRAVGTTLVGAKGKTNYESVGQGKMPTVSGRWVR</sequence>
<proteinExistence type="predicted"/>
<keyword evidence="1" id="KW-0732">Signal</keyword>
<keyword evidence="3" id="KW-1185">Reference proteome</keyword>
<dbReference type="Proteomes" id="UP000634206">
    <property type="component" value="Unassembled WGS sequence"/>
</dbReference>
<feature type="chain" id="PRO_5042290297" evidence="1">
    <location>
        <begin position="21"/>
        <end position="230"/>
    </location>
</feature>
<reference evidence="2" key="1">
    <citation type="submission" date="2021-01" db="EMBL/GenBank/DDBJ databases">
        <title>Modified the classification status of verrucomicrobia.</title>
        <authorList>
            <person name="Feng X."/>
        </authorList>
    </citation>
    <scope>NUCLEOTIDE SEQUENCE</scope>
    <source>
        <strain evidence="2">5K15</strain>
    </source>
</reference>
<dbReference type="EMBL" id="JAENIG010000002">
    <property type="protein sequence ID" value="MBK1854156.1"/>
    <property type="molecule type" value="Genomic_DNA"/>
</dbReference>
<gene>
    <name evidence="2" type="ORF">JIN83_04260</name>
</gene>
<protein>
    <submittedName>
        <fullName evidence="2">Uncharacterized protein</fullName>
    </submittedName>
</protein>
<feature type="signal peptide" evidence="1">
    <location>
        <begin position="1"/>
        <end position="20"/>
    </location>
</feature>
<dbReference type="AlphaFoldDB" id="A0AAE2VBR9"/>
<dbReference type="RefSeq" id="WP_309488762.1">
    <property type="nucleotide sequence ID" value="NZ_JAENIG010000002.1"/>
</dbReference>
<accession>A0AAE2VBR9</accession>
<evidence type="ECO:0000313" key="2">
    <source>
        <dbReference type="EMBL" id="MBK1854156.1"/>
    </source>
</evidence>
<evidence type="ECO:0000313" key="3">
    <source>
        <dbReference type="Proteomes" id="UP000634206"/>
    </source>
</evidence>
<comment type="caution">
    <text evidence="2">The sequence shown here is derived from an EMBL/GenBank/DDBJ whole genome shotgun (WGS) entry which is preliminary data.</text>
</comment>
<evidence type="ECO:0000256" key="1">
    <source>
        <dbReference type="SAM" id="SignalP"/>
    </source>
</evidence>